<proteinExistence type="predicted"/>
<evidence type="ECO:0000313" key="1">
    <source>
        <dbReference type="EMBL" id="KKL67698.1"/>
    </source>
</evidence>
<reference evidence="1" key="1">
    <citation type="journal article" date="2015" name="Nature">
        <title>Complex archaea that bridge the gap between prokaryotes and eukaryotes.</title>
        <authorList>
            <person name="Spang A."/>
            <person name="Saw J.H."/>
            <person name="Jorgensen S.L."/>
            <person name="Zaremba-Niedzwiedzka K."/>
            <person name="Martijn J."/>
            <person name="Lind A.E."/>
            <person name="van Eijk R."/>
            <person name="Schleper C."/>
            <person name="Guy L."/>
            <person name="Ettema T.J."/>
        </authorList>
    </citation>
    <scope>NUCLEOTIDE SEQUENCE</scope>
</reference>
<comment type="caution">
    <text evidence="1">The sequence shown here is derived from an EMBL/GenBank/DDBJ whole genome shotgun (WGS) entry which is preliminary data.</text>
</comment>
<dbReference type="AlphaFoldDB" id="A0A0F9E0Y6"/>
<accession>A0A0F9E0Y6</accession>
<protein>
    <submittedName>
        <fullName evidence="1">Uncharacterized protein</fullName>
    </submittedName>
</protein>
<sequence length="178" mass="21052">MKKLVVTGRAFYLSDKAYLELKDMLYYCDDHEGYHIKPDDGYAGAMHIAEAMVFAMRNYNLMRQSDFIPDDHPRKTMFVELEEYFENFKKEKVMKTFKQAVKMLEKIGKIVGSEAVQIYFYDDESGSAIIDNGIRQEDLFSFESFDVIEAEFIEWQERTKEYWETRREEEPIYVGGCG</sequence>
<gene>
    <name evidence="1" type="ORF">LCGC14_2132390</name>
</gene>
<dbReference type="EMBL" id="LAZR01026775">
    <property type="protein sequence ID" value="KKL67698.1"/>
    <property type="molecule type" value="Genomic_DNA"/>
</dbReference>
<organism evidence="1">
    <name type="scientific">marine sediment metagenome</name>
    <dbReference type="NCBI Taxonomy" id="412755"/>
    <lineage>
        <taxon>unclassified sequences</taxon>
        <taxon>metagenomes</taxon>
        <taxon>ecological metagenomes</taxon>
    </lineage>
</organism>
<name>A0A0F9E0Y6_9ZZZZ</name>